<evidence type="ECO:0000313" key="2">
    <source>
        <dbReference type="EMBL" id="KHK93642.1"/>
    </source>
</evidence>
<accession>A0A0B1ZWW2</accession>
<organism evidence="2 3">
    <name type="scientific">Novosphingobium malaysiense</name>
    <dbReference type="NCBI Taxonomy" id="1348853"/>
    <lineage>
        <taxon>Bacteria</taxon>
        <taxon>Pseudomonadati</taxon>
        <taxon>Pseudomonadota</taxon>
        <taxon>Alphaproteobacteria</taxon>
        <taxon>Sphingomonadales</taxon>
        <taxon>Sphingomonadaceae</taxon>
        <taxon>Novosphingobium</taxon>
    </lineage>
</organism>
<sequence length="134" mass="14494">MRADHAPATGDGPIEGGKTDGRAIGGTADIARAGVASEPETAGHTADALFPPAEAESLRKRWDTVQTGFVDEPRRAVEDADALVASAMKQLAETFARERSNLEHQWDRGEGVSTEDLRMALKRYRAFFGRLLSI</sequence>
<name>A0A0B1ZWW2_9SPHN</name>
<dbReference type="AlphaFoldDB" id="A0A0B1ZWW2"/>
<evidence type="ECO:0000313" key="3">
    <source>
        <dbReference type="Proteomes" id="UP000031057"/>
    </source>
</evidence>
<dbReference type="EMBL" id="JTDI01000001">
    <property type="protein sequence ID" value="KHK93642.1"/>
    <property type="molecule type" value="Genomic_DNA"/>
</dbReference>
<dbReference type="Proteomes" id="UP000031057">
    <property type="component" value="Unassembled WGS sequence"/>
</dbReference>
<evidence type="ECO:0000256" key="1">
    <source>
        <dbReference type="SAM" id="MobiDB-lite"/>
    </source>
</evidence>
<gene>
    <name evidence="2" type="ORF">LK12_01950</name>
</gene>
<feature type="region of interest" description="Disordered" evidence="1">
    <location>
        <begin position="1"/>
        <end position="26"/>
    </location>
</feature>
<comment type="caution">
    <text evidence="2">The sequence shown here is derived from an EMBL/GenBank/DDBJ whole genome shotgun (WGS) entry which is preliminary data.</text>
</comment>
<dbReference type="STRING" id="1348853.LK12_01950"/>
<reference evidence="2 3" key="1">
    <citation type="submission" date="2014-10" db="EMBL/GenBank/DDBJ databases">
        <title>Genome sequence of Novosphingobium malaysiense MUSC 273(T).</title>
        <authorList>
            <person name="Lee L.-H."/>
        </authorList>
    </citation>
    <scope>NUCLEOTIDE SEQUENCE [LARGE SCALE GENOMIC DNA]</scope>
    <source>
        <strain evidence="2 3">MUSC 273</strain>
    </source>
</reference>
<protein>
    <submittedName>
        <fullName evidence="2">Uncharacterized protein</fullName>
    </submittedName>
</protein>
<keyword evidence="3" id="KW-1185">Reference proteome</keyword>
<proteinExistence type="predicted"/>